<organism evidence="2 3">
    <name type="scientific">Liquidambar formosana</name>
    <name type="common">Formosan gum</name>
    <dbReference type="NCBI Taxonomy" id="63359"/>
    <lineage>
        <taxon>Eukaryota</taxon>
        <taxon>Viridiplantae</taxon>
        <taxon>Streptophyta</taxon>
        <taxon>Embryophyta</taxon>
        <taxon>Tracheophyta</taxon>
        <taxon>Spermatophyta</taxon>
        <taxon>Magnoliopsida</taxon>
        <taxon>eudicotyledons</taxon>
        <taxon>Gunneridae</taxon>
        <taxon>Pentapetalae</taxon>
        <taxon>Saxifragales</taxon>
        <taxon>Altingiaceae</taxon>
        <taxon>Liquidambar</taxon>
    </lineage>
</organism>
<dbReference type="EMBL" id="JBBPBK010000013">
    <property type="protein sequence ID" value="KAK9272922.1"/>
    <property type="molecule type" value="Genomic_DNA"/>
</dbReference>
<feature type="compositionally biased region" description="Basic and acidic residues" evidence="1">
    <location>
        <begin position="114"/>
        <end position="124"/>
    </location>
</feature>
<name>A0AAP0R7F0_LIQFO</name>
<feature type="region of interest" description="Disordered" evidence="1">
    <location>
        <begin position="58"/>
        <end position="170"/>
    </location>
</feature>
<feature type="compositionally biased region" description="Polar residues" evidence="1">
    <location>
        <begin position="77"/>
        <end position="91"/>
    </location>
</feature>
<evidence type="ECO:0000256" key="1">
    <source>
        <dbReference type="SAM" id="MobiDB-lite"/>
    </source>
</evidence>
<protein>
    <submittedName>
        <fullName evidence="2">Uncharacterized protein</fullName>
    </submittedName>
</protein>
<gene>
    <name evidence="2" type="ORF">L1049_003301</name>
</gene>
<accession>A0AAP0R7F0</accession>
<sequence length="289" mass="31411">MRQLVSAGGIFGCQDFTARKAIVSRLRMQGNGSSPGTSFRISDSEIFLYTGIENGSDASVDHGSGGMSSHSTERSQLDSTNEDYSPSSNKKPGSVNYAAQRLKGLLHWPKMKQKKPDRFKKPTDEGSLESSKKWSNSSETPIPLRQRFSKPSSLPNNKRTLSVRSNLPSPTAKKKFATGIIHGVMQAMPQLTIPGHSSSSSFSKSSVSSPRSLDKQKEVCIIGNDIAGPSCSNPIFDDGTPNLIHKQGSANKRLMNQYFCFGAPGLSVKDHARGQQPNQNYKRSVLSMA</sequence>
<comment type="caution">
    <text evidence="2">The sequence shown here is derived from an EMBL/GenBank/DDBJ whole genome shotgun (WGS) entry which is preliminary data.</text>
</comment>
<evidence type="ECO:0000313" key="2">
    <source>
        <dbReference type="EMBL" id="KAK9272922.1"/>
    </source>
</evidence>
<feature type="compositionally biased region" description="Polar residues" evidence="1">
    <location>
        <begin position="149"/>
        <end position="169"/>
    </location>
</feature>
<proteinExistence type="predicted"/>
<reference evidence="2 3" key="1">
    <citation type="journal article" date="2024" name="Plant J.">
        <title>Genome sequences and population genomics reveal climatic adaptation and genomic divergence between two closely related sweetgum species.</title>
        <authorList>
            <person name="Xu W.Q."/>
            <person name="Ren C.Q."/>
            <person name="Zhang X.Y."/>
            <person name="Comes H.P."/>
            <person name="Liu X.H."/>
            <person name="Li Y.G."/>
            <person name="Kettle C.J."/>
            <person name="Jalonen R."/>
            <person name="Gaisberger H."/>
            <person name="Ma Y.Z."/>
            <person name="Qiu Y.X."/>
        </authorList>
    </citation>
    <scope>NUCLEOTIDE SEQUENCE [LARGE SCALE GENOMIC DNA]</scope>
    <source>
        <strain evidence="2">Hangzhou</strain>
    </source>
</reference>
<evidence type="ECO:0000313" key="3">
    <source>
        <dbReference type="Proteomes" id="UP001415857"/>
    </source>
</evidence>
<dbReference type="AlphaFoldDB" id="A0AAP0R7F0"/>
<dbReference type="Proteomes" id="UP001415857">
    <property type="component" value="Unassembled WGS sequence"/>
</dbReference>
<keyword evidence="3" id="KW-1185">Reference proteome</keyword>